<name>A0A6M6JKP9_9PSEU</name>
<evidence type="ECO:0000256" key="8">
    <source>
        <dbReference type="SAM" id="MobiDB-lite"/>
    </source>
</evidence>
<keyword evidence="6 7" id="KW-0067">ATP-binding</keyword>
<evidence type="ECO:0000256" key="3">
    <source>
        <dbReference type="ARBA" id="ARBA00022679"/>
    </source>
</evidence>
<dbReference type="AlphaFoldDB" id="A0A6M6JKP9"/>
<dbReference type="PANTHER" id="PTHR43289:SF6">
    <property type="entry name" value="SERINE_THREONINE-PROTEIN KINASE NEKL-3"/>
    <property type="match status" value="1"/>
</dbReference>
<dbReference type="Gene3D" id="3.30.200.20">
    <property type="entry name" value="Phosphorylase Kinase, domain 1"/>
    <property type="match status" value="1"/>
</dbReference>
<keyword evidence="11" id="KW-1185">Reference proteome</keyword>
<feature type="compositionally biased region" description="Basic and acidic residues" evidence="8">
    <location>
        <begin position="319"/>
        <end position="333"/>
    </location>
</feature>
<dbReference type="PROSITE" id="PS00107">
    <property type="entry name" value="PROTEIN_KINASE_ATP"/>
    <property type="match status" value="1"/>
</dbReference>
<dbReference type="Gene3D" id="1.10.510.10">
    <property type="entry name" value="Transferase(Phosphotransferase) domain 1"/>
    <property type="match status" value="1"/>
</dbReference>
<dbReference type="GO" id="GO:0004674">
    <property type="term" value="F:protein serine/threonine kinase activity"/>
    <property type="evidence" value="ECO:0007669"/>
    <property type="project" value="UniProtKB-KW"/>
</dbReference>
<dbReference type="InterPro" id="IPR011009">
    <property type="entry name" value="Kinase-like_dom_sf"/>
</dbReference>
<evidence type="ECO:0000313" key="10">
    <source>
        <dbReference type="EMBL" id="QJY47936.1"/>
    </source>
</evidence>
<organism evidence="10 11">
    <name type="scientific">Pseudonocardia broussonetiae</name>
    <dbReference type="NCBI Taxonomy" id="2736640"/>
    <lineage>
        <taxon>Bacteria</taxon>
        <taxon>Bacillati</taxon>
        <taxon>Actinomycetota</taxon>
        <taxon>Actinomycetes</taxon>
        <taxon>Pseudonocardiales</taxon>
        <taxon>Pseudonocardiaceae</taxon>
        <taxon>Pseudonocardia</taxon>
    </lineage>
</organism>
<evidence type="ECO:0000256" key="6">
    <source>
        <dbReference type="ARBA" id="ARBA00022840"/>
    </source>
</evidence>
<protein>
    <recommendedName>
        <fullName evidence="1">non-specific serine/threonine protein kinase</fullName>
        <ecNumber evidence="1">2.7.11.1</ecNumber>
    </recommendedName>
</protein>
<dbReference type="InterPro" id="IPR017441">
    <property type="entry name" value="Protein_kinase_ATP_BS"/>
</dbReference>
<dbReference type="KEGG" id="pbro:HOP40_20810"/>
<dbReference type="CDD" id="cd14014">
    <property type="entry name" value="STKc_PknB_like"/>
    <property type="match status" value="1"/>
</dbReference>
<dbReference type="PROSITE" id="PS00109">
    <property type="entry name" value="PROTEIN_KINASE_TYR"/>
    <property type="match status" value="1"/>
</dbReference>
<dbReference type="Pfam" id="PF00069">
    <property type="entry name" value="Pkinase"/>
    <property type="match status" value="1"/>
</dbReference>
<evidence type="ECO:0000256" key="1">
    <source>
        <dbReference type="ARBA" id="ARBA00012513"/>
    </source>
</evidence>
<gene>
    <name evidence="10" type="ORF">HOP40_20810</name>
</gene>
<accession>A0A6M6JKP9</accession>
<keyword evidence="4 7" id="KW-0547">Nucleotide-binding</keyword>
<dbReference type="PANTHER" id="PTHR43289">
    <property type="entry name" value="MITOGEN-ACTIVATED PROTEIN KINASE KINASE KINASE 20-RELATED"/>
    <property type="match status" value="1"/>
</dbReference>
<dbReference type="InterPro" id="IPR000719">
    <property type="entry name" value="Prot_kinase_dom"/>
</dbReference>
<sequence length="483" mass="50200">MTQPTFPGYSDVYQIGQGGFADVYRAREAGPMGRDVAIKRFRTALDDPASVEQFRHECQAIKRVDSQDVVLVYTAEIPRDGQPYLVMELCGGSLLDEIRRRGPLPVDQVTAAGRSVAAALRSAHEAGVLHGDVTPQNVLYRRGGAAVLSDFGLAVARDYRGNVASGFNPVHAAPEALRSDGSASGASDVYGLGSTLHHALTGQPPFPPRAGERDLARAQRVLTEPAPRAAEAPAWLADLVQRMLAKDPATRPTTNEVLTTLLEGGTRTAPADQRSAAHQPPPPAYGPPEGHAAVSQEMTRDRAGAGAPGGTPDGGLSGEHTRNRQDGAGRRPEPPAPAPNRRWVRPAAVGVAVLVLAAAVLGVVQLLGAGTPDAAPDPAAAPAGPAGSVIRLDPPREEGDAVTLSWSIDRPVADVGVAVARDGAAAAVQPVPRSGGETPTSVTLPVDAGAGYCFQIQGYETNGAVYESNVQPLRGAVCRFQAP</sequence>
<feature type="compositionally biased region" description="Gly residues" evidence="8">
    <location>
        <begin position="306"/>
        <end position="317"/>
    </location>
</feature>
<keyword evidence="2 10" id="KW-0723">Serine/threonine-protein kinase</keyword>
<dbReference type="EMBL" id="CP053564">
    <property type="protein sequence ID" value="QJY47936.1"/>
    <property type="molecule type" value="Genomic_DNA"/>
</dbReference>
<proteinExistence type="predicted"/>
<evidence type="ECO:0000256" key="5">
    <source>
        <dbReference type="ARBA" id="ARBA00022777"/>
    </source>
</evidence>
<evidence type="ECO:0000313" key="11">
    <source>
        <dbReference type="Proteomes" id="UP000505377"/>
    </source>
</evidence>
<dbReference type="EC" id="2.7.11.1" evidence="1"/>
<evidence type="ECO:0000256" key="7">
    <source>
        <dbReference type="PROSITE-ProRule" id="PRU10141"/>
    </source>
</evidence>
<evidence type="ECO:0000256" key="2">
    <source>
        <dbReference type="ARBA" id="ARBA00022527"/>
    </source>
</evidence>
<feature type="domain" description="Protein kinase" evidence="9">
    <location>
        <begin position="9"/>
        <end position="262"/>
    </location>
</feature>
<evidence type="ECO:0000259" key="9">
    <source>
        <dbReference type="PROSITE" id="PS50011"/>
    </source>
</evidence>
<evidence type="ECO:0000256" key="4">
    <source>
        <dbReference type="ARBA" id="ARBA00022741"/>
    </source>
</evidence>
<dbReference type="InterPro" id="IPR008266">
    <property type="entry name" value="Tyr_kinase_AS"/>
</dbReference>
<feature type="binding site" evidence="7">
    <location>
        <position position="39"/>
    </location>
    <ligand>
        <name>ATP</name>
        <dbReference type="ChEBI" id="CHEBI:30616"/>
    </ligand>
</feature>
<feature type="region of interest" description="Disordered" evidence="8">
    <location>
        <begin position="266"/>
        <end position="341"/>
    </location>
</feature>
<keyword evidence="5 10" id="KW-0418">Kinase</keyword>
<dbReference type="SUPFAM" id="SSF56112">
    <property type="entry name" value="Protein kinase-like (PK-like)"/>
    <property type="match status" value="1"/>
</dbReference>
<dbReference type="Proteomes" id="UP000505377">
    <property type="component" value="Chromosome"/>
</dbReference>
<keyword evidence="3" id="KW-0808">Transferase</keyword>
<dbReference type="GO" id="GO:0005524">
    <property type="term" value="F:ATP binding"/>
    <property type="evidence" value="ECO:0007669"/>
    <property type="project" value="UniProtKB-UniRule"/>
</dbReference>
<dbReference type="PROSITE" id="PS50011">
    <property type="entry name" value="PROTEIN_KINASE_DOM"/>
    <property type="match status" value="1"/>
</dbReference>
<reference evidence="10 11" key="1">
    <citation type="submission" date="2020-05" db="EMBL/GenBank/DDBJ databases">
        <authorList>
            <person name="Mo P."/>
        </authorList>
    </citation>
    <scope>NUCLEOTIDE SEQUENCE [LARGE SCALE GENOMIC DNA]</scope>
    <source>
        <strain evidence="10 11">Gen01</strain>
    </source>
</reference>
<dbReference type="RefSeq" id="WP_172161095.1">
    <property type="nucleotide sequence ID" value="NZ_CP053564.1"/>
</dbReference>